<accession>A0AAV4NPU6</accession>
<organism evidence="1 2">
    <name type="scientific">Caerostris darwini</name>
    <dbReference type="NCBI Taxonomy" id="1538125"/>
    <lineage>
        <taxon>Eukaryota</taxon>
        <taxon>Metazoa</taxon>
        <taxon>Ecdysozoa</taxon>
        <taxon>Arthropoda</taxon>
        <taxon>Chelicerata</taxon>
        <taxon>Arachnida</taxon>
        <taxon>Araneae</taxon>
        <taxon>Araneomorphae</taxon>
        <taxon>Entelegynae</taxon>
        <taxon>Araneoidea</taxon>
        <taxon>Araneidae</taxon>
        <taxon>Caerostris</taxon>
    </lineage>
</organism>
<dbReference type="Proteomes" id="UP001054837">
    <property type="component" value="Unassembled WGS sequence"/>
</dbReference>
<sequence length="67" mass="7713">MSKKILRLSRKLLRKDPVLVIGGHDFNRDPHRSGETHSRDVSTFQGYDFGKSRCSTLGPIFKIFHLD</sequence>
<protein>
    <submittedName>
        <fullName evidence="1">Uncharacterized protein</fullName>
    </submittedName>
</protein>
<name>A0AAV4NPU6_9ARAC</name>
<reference evidence="1 2" key="1">
    <citation type="submission" date="2021-06" db="EMBL/GenBank/DDBJ databases">
        <title>Caerostris darwini draft genome.</title>
        <authorList>
            <person name="Kono N."/>
            <person name="Arakawa K."/>
        </authorList>
    </citation>
    <scope>NUCLEOTIDE SEQUENCE [LARGE SCALE GENOMIC DNA]</scope>
</reference>
<gene>
    <name evidence="1" type="ORF">CDAR_255471</name>
</gene>
<dbReference type="EMBL" id="BPLQ01001925">
    <property type="protein sequence ID" value="GIX86827.1"/>
    <property type="molecule type" value="Genomic_DNA"/>
</dbReference>
<dbReference type="AlphaFoldDB" id="A0AAV4NPU6"/>
<proteinExistence type="predicted"/>
<evidence type="ECO:0000313" key="2">
    <source>
        <dbReference type="Proteomes" id="UP001054837"/>
    </source>
</evidence>
<comment type="caution">
    <text evidence="1">The sequence shown here is derived from an EMBL/GenBank/DDBJ whole genome shotgun (WGS) entry which is preliminary data.</text>
</comment>
<keyword evidence="2" id="KW-1185">Reference proteome</keyword>
<evidence type="ECO:0000313" key="1">
    <source>
        <dbReference type="EMBL" id="GIX86827.1"/>
    </source>
</evidence>